<dbReference type="AlphaFoldDB" id="A0A0F9QMU4"/>
<dbReference type="EMBL" id="LAZR01001838">
    <property type="protein sequence ID" value="KKN38312.1"/>
    <property type="molecule type" value="Genomic_DNA"/>
</dbReference>
<reference evidence="1" key="1">
    <citation type="journal article" date="2015" name="Nature">
        <title>Complex archaea that bridge the gap between prokaryotes and eukaryotes.</title>
        <authorList>
            <person name="Spang A."/>
            <person name="Saw J.H."/>
            <person name="Jorgensen S.L."/>
            <person name="Zaremba-Niedzwiedzka K."/>
            <person name="Martijn J."/>
            <person name="Lind A.E."/>
            <person name="van Eijk R."/>
            <person name="Schleper C."/>
            <person name="Guy L."/>
            <person name="Ettema T.J."/>
        </authorList>
    </citation>
    <scope>NUCLEOTIDE SEQUENCE</scope>
</reference>
<gene>
    <name evidence="1" type="ORF">LCGC14_0754570</name>
</gene>
<proteinExistence type="predicted"/>
<name>A0A0F9QMU4_9ZZZZ</name>
<accession>A0A0F9QMU4</accession>
<organism evidence="1">
    <name type="scientific">marine sediment metagenome</name>
    <dbReference type="NCBI Taxonomy" id="412755"/>
    <lineage>
        <taxon>unclassified sequences</taxon>
        <taxon>metagenomes</taxon>
        <taxon>ecological metagenomes</taxon>
    </lineage>
</organism>
<evidence type="ECO:0000313" key="1">
    <source>
        <dbReference type="EMBL" id="KKN38312.1"/>
    </source>
</evidence>
<comment type="caution">
    <text evidence="1">The sequence shown here is derived from an EMBL/GenBank/DDBJ whole genome shotgun (WGS) entry which is preliminary data.</text>
</comment>
<protein>
    <submittedName>
        <fullName evidence="1">Uncharacterized protein</fullName>
    </submittedName>
</protein>
<sequence>MATTQELAAQVEDPNTTPEELQAISEELELRLTEVTELAQAQELITLTRHLVKRLNFESEVIDVEMLDAASLETITCDACGQSWSLQEPEPLTRDCEHGAMPSRGFASCVRLKVYQDGRVKLQLDRRNWGLAAQHQHTHSMILLSIEDADRLRKAMRDPGHGMMLKPWGET</sequence>